<dbReference type="RefSeq" id="WP_306071149.1">
    <property type="nucleotide sequence ID" value="NZ_CP120988.1"/>
</dbReference>
<keyword evidence="2" id="KW-1185">Reference proteome</keyword>
<dbReference type="Proteomes" id="UP001235744">
    <property type="component" value="Chromosome"/>
</dbReference>
<gene>
    <name evidence="1" type="ORF">P8A19_18160</name>
</gene>
<accession>A0ABY9ISL9</accession>
<evidence type="ECO:0000313" key="1">
    <source>
        <dbReference type="EMBL" id="WLQ57254.1"/>
    </source>
</evidence>
<protein>
    <submittedName>
        <fullName evidence="1">Uncharacterized protein</fullName>
    </submittedName>
</protein>
<proteinExistence type="predicted"/>
<reference evidence="1 2" key="1">
    <citation type="submission" date="2023-03" db="EMBL/GenBank/DDBJ databases">
        <title>Isolation and description of six Streptomyces strains from soil environments, able to metabolize different microbial glucans.</title>
        <authorList>
            <person name="Widen T."/>
            <person name="Larsbrink J."/>
        </authorList>
    </citation>
    <scope>NUCLEOTIDE SEQUENCE [LARGE SCALE GENOMIC DNA]</scope>
    <source>
        <strain evidence="1 2">Alt2</strain>
    </source>
</reference>
<organism evidence="1 2">
    <name type="scientific">Streptomyces poriferorum</name>
    <dbReference type="NCBI Taxonomy" id="2798799"/>
    <lineage>
        <taxon>Bacteria</taxon>
        <taxon>Bacillati</taxon>
        <taxon>Actinomycetota</taxon>
        <taxon>Actinomycetes</taxon>
        <taxon>Kitasatosporales</taxon>
        <taxon>Streptomycetaceae</taxon>
        <taxon>Streptomyces</taxon>
    </lineage>
</organism>
<dbReference type="EMBL" id="CP120988">
    <property type="protein sequence ID" value="WLQ57254.1"/>
    <property type="molecule type" value="Genomic_DNA"/>
</dbReference>
<name>A0ABY9ISL9_9ACTN</name>
<sequence>MTTWFDELPEVLTRADFGALVGRPPRSIELMGYRGLVADPAFRSRNKLVWNEEAALGWFRSLQNHAVIVPGNEQALLDLAAHRAYICPLDSKHVALARPRMLVMYERGGSGTVFGVDAVETINQEIGGTRSPSPRTRQILRDGEPLDREPFPRRWTVFHLREAGTIGRITPAVQQGRYLRVDDVLDAMTSDHLSVPTLDEAFPSRK</sequence>
<evidence type="ECO:0000313" key="2">
    <source>
        <dbReference type="Proteomes" id="UP001235744"/>
    </source>
</evidence>